<comment type="caution">
    <text evidence="3">The sequence shown here is derived from an EMBL/GenBank/DDBJ whole genome shotgun (WGS) entry which is preliminary data.</text>
</comment>
<dbReference type="AlphaFoldDB" id="A0A9W9QID1"/>
<evidence type="ECO:0000313" key="3">
    <source>
        <dbReference type="EMBL" id="KAJ5338486.1"/>
    </source>
</evidence>
<dbReference type="InterPro" id="IPR013094">
    <property type="entry name" value="AB_hydrolase_3"/>
</dbReference>
<organism evidence="3 4">
    <name type="scientific">Penicillium brevicompactum</name>
    <dbReference type="NCBI Taxonomy" id="5074"/>
    <lineage>
        <taxon>Eukaryota</taxon>
        <taxon>Fungi</taxon>
        <taxon>Dikarya</taxon>
        <taxon>Ascomycota</taxon>
        <taxon>Pezizomycotina</taxon>
        <taxon>Eurotiomycetes</taxon>
        <taxon>Eurotiomycetidae</taxon>
        <taxon>Eurotiales</taxon>
        <taxon>Aspergillaceae</taxon>
        <taxon>Penicillium</taxon>
    </lineage>
</organism>
<dbReference type="InterPro" id="IPR029058">
    <property type="entry name" value="AB_hydrolase_fold"/>
</dbReference>
<evidence type="ECO:0000259" key="2">
    <source>
        <dbReference type="Pfam" id="PF07859"/>
    </source>
</evidence>
<name>A0A9W9QID1_PENBR</name>
<dbReference type="GO" id="GO:0072330">
    <property type="term" value="P:monocarboxylic acid biosynthetic process"/>
    <property type="evidence" value="ECO:0007669"/>
    <property type="project" value="UniProtKB-ARBA"/>
</dbReference>
<dbReference type="Proteomes" id="UP001147695">
    <property type="component" value="Unassembled WGS sequence"/>
</dbReference>
<proteinExistence type="predicted"/>
<dbReference type="PANTHER" id="PTHR48081">
    <property type="entry name" value="AB HYDROLASE SUPERFAMILY PROTEIN C4A8.06C"/>
    <property type="match status" value="1"/>
</dbReference>
<dbReference type="SUPFAM" id="SSF53474">
    <property type="entry name" value="alpha/beta-Hydrolases"/>
    <property type="match status" value="1"/>
</dbReference>
<reference evidence="3" key="1">
    <citation type="submission" date="2022-12" db="EMBL/GenBank/DDBJ databases">
        <authorList>
            <person name="Petersen C."/>
        </authorList>
    </citation>
    <scope>NUCLEOTIDE SEQUENCE</scope>
    <source>
        <strain evidence="3">IBT 35673</strain>
    </source>
</reference>
<reference evidence="3" key="2">
    <citation type="journal article" date="2023" name="IMA Fungus">
        <title>Comparative genomic study of the Penicillium genus elucidates a diverse pangenome and 15 lateral gene transfer events.</title>
        <authorList>
            <person name="Petersen C."/>
            <person name="Sorensen T."/>
            <person name="Nielsen M.R."/>
            <person name="Sondergaard T.E."/>
            <person name="Sorensen J.L."/>
            <person name="Fitzpatrick D.A."/>
            <person name="Frisvad J.C."/>
            <person name="Nielsen K.L."/>
        </authorList>
    </citation>
    <scope>NUCLEOTIDE SEQUENCE</scope>
    <source>
        <strain evidence="3">IBT 35673</strain>
    </source>
</reference>
<protein>
    <recommendedName>
        <fullName evidence="2">Alpha/beta hydrolase fold-3 domain-containing protein</fullName>
    </recommendedName>
</protein>
<keyword evidence="1" id="KW-0378">Hydrolase</keyword>
<feature type="domain" description="Alpha/beta hydrolase fold-3" evidence="2">
    <location>
        <begin position="56"/>
        <end position="270"/>
    </location>
</feature>
<dbReference type="PANTHER" id="PTHR48081:SF31">
    <property type="entry name" value="STERYL ACETYL HYDROLASE MUG81-RELATED"/>
    <property type="match status" value="1"/>
</dbReference>
<gene>
    <name evidence="3" type="ORF">N7452_005214</name>
</gene>
<dbReference type="InterPro" id="IPR050300">
    <property type="entry name" value="GDXG_lipolytic_enzyme"/>
</dbReference>
<dbReference type="GO" id="GO:0017000">
    <property type="term" value="P:antibiotic biosynthetic process"/>
    <property type="evidence" value="ECO:0007669"/>
    <property type="project" value="UniProtKB-ARBA"/>
</dbReference>
<sequence length="306" mass="34044">MVNTHPRDLQSILPSTIETYNAWVSSHNIAHTVDFLEADDSTRLLWIGPRKAKYVVLFFHGGGYAMPLSKGHLDWMAHVRNEAINAGVELSLLTHNGDLIPENRYPRQMSQGILALEHLLNSGYEPSQVTMVYIKLTTCGSNIVVGGDSAGGHLSLSLIAHLHHPRFEDCPTRNLLSQSGAVRGCFLVSPLASFNFNTPSYNRWLSADVLRGFRRKRLGVALDVPESWWNGFDAVDRVLVTGGSEEVFSDHIQRLAQMLKRKSNGNVTLYMGNEAHDGPLMDFLAGKLPSQTTKTITEFVISCFRK</sequence>
<dbReference type="Pfam" id="PF07859">
    <property type="entry name" value="Abhydrolase_3"/>
    <property type="match status" value="1"/>
</dbReference>
<accession>A0A9W9QID1</accession>
<evidence type="ECO:0000256" key="1">
    <source>
        <dbReference type="ARBA" id="ARBA00022801"/>
    </source>
</evidence>
<dbReference type="GO" id="GO:0016787">
    <property type="term" value="F:hydrolase activity"/>
    <property type="evidence" value="ECO:0007669"/>
    <property type="project" value="UniProtKB-KW"/>
</dbReference>
<evidence type="ECO:0000313" key="4">
    <source>
        <dbReference type="Proteomes" id="UP001147695"/>
    </source>
</evidence>
<dbReference type="Gene3D" id="3.40.50.1820">
    <property type="entry name" value="alpha/beta hydrolase"/>
    <property type="match status" value="1"/>
</dbReference>
<dbReference type="EMBL" id="JAPZBQ010000003">
    <property type="protein sequence ID" value="KAJ5338486.1"/>
    <property type="molecule type" value="Genomic_DNA"/>
</dbReference>